<keyword evidence="1" id="KW-0812">Transmembrane</keyword>
<reference evidence="2" key="2">
    <citation type="submission" date="2020-09" db="EMBL/GenBank/DDBJ databases">
        <authorList>
            <person name="Sun Q."/>
            <person name="Zhou Y."/>
        </authorList>
    </citation>
    <scope>NUCLEOTIDE SEQUENCE</scope>
    <source>
        <strain evidence="2">CGMCC 4.3508</strain>
    </source>
</reference>
<reference evidence="2" key="1">
    <citation type="journal article" date="2014" name="Int. J. Syst. Evol. Microbiol.">
        <title>Complete genome sequence of Corynebacterium casei LMG S-19264T (=DSM 44701T), isolated from a smear-ripened cheese.</title>
        <authorList>
            <consortium name="US DOE Joint Genome Institute (JGI-PGF)"/>
            <person name="Walter F."/>
            <person name="Albersmeier A."/>
            <person name="Kalinowski J."/>
            <person name="Ruckert C."/>
        </authorList>
    </citation>
    <scope>NUCLEOTIDE SEQUENCE</scope>
    <source>
        <strain evidence="2">CGMCC 4.3508</strain>
    </source>
</reference>
<evidence type="ECO:0008006" key="4">
    <source>
        <dbReference type="Google" id="ProtNLM"/>
    </source>
</evidence>
<sequence length="176" mass="20005">MGFTSALVVEEIDGTFWRVREPLGYAGADEHFEVPVGFRTDFASVPRPVVWLIPRYGVYTRAAILHDYLLRSELVSKVDADGLFRRALRECAVSLPRRWMMWTAVRFGSRLRGASPAALAVFAVLAVFSILFLLIPTVTVTVFLLLFWVIELIAWPLDRSARRQGTQQVPRPELRT</sequence>
<proteinExistence type="predicted"/>
<evidence type="ECO:0000256" key="1">
    <source>
        <dbReference type="SAM" id="Phobius"/>
    </source>
</evidence>
<evidence type="ECO:0000313" key="2">
    <source>
        <dbReference type="EMBL" id="GGL03841.1"/>
    </source>
</evidence>
<comment type="caution">
    <text evidence="2">The sequence shown here is derived from an EMBL/GenBank/DDBJ whole genome shotgun (WGS) entry which is preliminary data.</text>
</comment>
<keyword evidence="1" id="KW-1133">Transmembrane helix</keyword>
<dbReference type="Pfam" id="PF07087">
    <property type="entry name" value="DUF1353"/>
    <property type="match status" value="1"/>
</dbReference>
<dbReference type="InterPro" id="IPR010767">
    <property type="entry name" value="Phage_CGC-2007_Cje0229"/>
</dbReference>
<dbReference type="AlphaFoldDB" id="A0A917RDZ2"/>
<keyword evidence="3" id="KW-1185">Reference proteome</keyword>
<name>A0A917RDZ2_9NOCA</name>
<feature type="transmembrane region" description="Helical" evidence="1">
    <location>
        <begin position="116"/>
        <end position="134"/>
    </location>
</feature>
<evidence type="ECO:0000313" key="3">
    <source>
        <dbReference type="Proteomes" id="UP000638263"/>
    </source>
</evidence>
<protein>
    <recommendedName>
        <fullName evidence="4">DUF1353 domain-containing protein</fullName>
    </recommendedName>
</protein>
<gene>
    <name evidence="2" type="ORF">GCM10011588_18090</name>
</gene>
<dbReference type="RefSeq" id="WP_058856669.1">
    <property type="nucleotide sequence ID" value="NZ_BMMH01000003.1"/>
</dbReference>
<dbReference type="Proteomes" id="UP000638263">
    <property type="component" value="Unassembled WGS sequence"/>
</dbReference>
<dbReference type="EMBL" id="BMMH01000003">
    <property type="protein sequence ID" value="GGL03841.1"/>
    <property type="molecule type" value="Genomic_DNA"/>
</dbReference>
<feature type="transmembrane region" description="Helical" evidence="1">
    <location>
        <begin position="140"/>
        <end position="157"/>
    </location>
</feature>
<keyword evidence="1" id="KW-0472">Membrane</keyword>
<accession>A0A917RDZ2</accession>
<organism evidence="2 3">
    <name type="scientific">Nocardia jinanensis</name>
    <dbReference type="NCBI Taxonomy" id="382504"/>
    <lineage>
        <taxon>Bacteria</taxon>
        <taxon>Bacillati</taxon>
        <taxon>Actinomycetota</taxon>
        <taxon>Actinomycetes</taxon>
        <taxon>Mycobacteriales</taxon>
        <taxon>Nocardiaceae</taxon>
        <taxon>Nocardia</taxon>
    </lineage>
</organism>